<dbReference type="AlphaFoldDB" id="A0A5K7ZJE2"/>
<protein>
    <submittedName>
        <fullName evidence="12">Pyruvate formate lyase-activating protein</fullName>
    </submittedName>
</protein>
<comment type="cofactor">
    <cofactor evidence="1">
        <name>[4Fe-4S] cluster</name>
        <dbReference type="ChEBI" id="CHEBI:49883"/>
    </cofactor>
</comment>
<dbReference type="KEGG" id="dov:DSCO28_15670"/>
<dbReference type="InterPro" id="IPR058240">
    <property type="entry name" value="rSAM_sf"/>
</dbReference>
<evidence type="ECO:0000256" key="5">
    <source>
        <dbReference type="ARBA" id="ARBA00022691"/>
    </source>
</evidence>
<keyword evidence="5" id="KW-0949">S-adenosyl-L-methionine</keyword>
<dbReference type="EMBL" id="AP021876">
    <property type="protein sequence ID" value="BBO81001.1"/>
    <property type="molecule type" value="Genomic_DNA"/>
</dbReference>
<dbReference type="InterPro" id="IPR034457">
    <property type="entry name" value="Organic_radical-activating"/>
</dbReference>
<dbReference type="PIRSF" id="PIRSF000371">
    <property type="entry name" value="PFL_act_enz"/>
    <property type="match status" value="1"/>
</dbReference>
<keyword evidence="9" id="KW-0411">Iron-sulfur</keyword>
<feature type="domain" description="4Fe-4S ferredoxin-type" evidence="10">
    <location>
        <begin position="46"/>
        <end position="75"/>
    </location>
</feature>
<evidence type="ECO:0000256" key="8">
    <source>
        <dbReference type="ARBA" id="ARBA00023004"/>
    </source>
</evidence>
<dbReference type="NCBIfam" id="TIGR02494">
    <property type="entry name" value="PFLE_PFLC"/>
    <property type="match status" value="1"/>
</dbReference>
<evidence type="ECO:0000256" key="7">
    <source>
        <dbReference type="ARBA" id="ARBA00023002"/>
    </source>
</evidence>
<name>A0A5K7ZJE2_9BACT</name>
<dbReference type="PANTHER" id="PTHR30352">
    <property type="entry name" value="PYRUVATE FORMATE-LYASE-ACTIVATING ENZYME"/>
    <property type="match status" value="1"/>
</dbReference>
<accession>A0A5K7ZJE2</accession>
<keyword evidence="8" id="KW-0408">Iron</keyword>
<evidence type="ECO:0000256" key="6">
    <source>
        <dbReference type="ARBA" id="ARBA00022723"/>
    </source>
</evidence>
<evidence type="ECO:0000259" key="10">
    <source>
        <dbReference type="PROSITE" id="PS51379"/>
    </source>
</evidence>
<dbReference type="Gene3D" id="3.20.20.70">
    <property type="entry name" value="Aldolase class I"/>
    <property type="match status" value="1"/>
</dbReference>
<dbReference type="GO" id="GO:0046872">
    <property type="term" value="F:metal ion binding"/>
    <property type="evidence" value="ECO:0007669"/>
    <property type="project" value="UniProtKB-KW"/>
</dbReference>
<dbReference type="SUPFAM" id="SSF102114">
    <property type="entry name" value="Radical SAM enzymes"/>
    <property type="match status" value="1"/>
</dbReference>
<dbReference type="CDD" id="cd01335">
    <property type="entry name" value="Radical_SAM"/>
    <property type="match status" value="1"/>
</dbReference>
<dbReference type="Proteomes" id="UP000425960">
    <property type="component" value="Chromosome"/>
</dbReference>
<dbReference type="InterPro" id="IPR040074">
    <property type="entry name" value="BssD/PflA/YjjW"/>
</dbReference>
<keyword evidence="12" id="KW-0456">Lyase</keyword>
<dbReference type="Pfam" id="PF13353">
    <property type="entry name" value="Fer4_12"/>
    <property type="match status" value="1"/>
</dbReference>
<gene>
    <name evidence="12" type="ORF">DSCO28_15670</name>
</gene>
<keyword evidence="12" id="KW-0670">Pyruvate</keyword>
<dbReference type="PROSITE" id="PS00198">
    <property type="entry name" value="4FE4S_FER_1"/>
    <property type="match status" value="2"/>
</dbReference>
<dbReference type="GO" id="GO:0016491">
    <property type="term" value="F:oxidoreductase activity"/>
    <property type="evidence" value="ECO:0007669"/>
    <property type="project" value="UniProtKB-KW"/>
</dbReference>
<evidence type="ECO:0000256" key="3">
    <source>
        <dbReference type="ARBA" id="ARBA00011245"/>
    </source>
</evidence>
<dbReference type="GO" id="GO:0016829">
    <property type="term" value="F:lyase activity"/>
    <property type="evidence" value="ECO:0007669"/>
    <property type="project" value="UniProtKB-KW"/>
</dbReference>
<dbReference type="InterPro" id="IPR013785">
    <property type="entry name" value="Aldolase_TIM"/>
</dbReference>
<dbReference type="InterPro" id="IPR001989">
    <property type="entry name" value="Radical_activat_CS"/>
</dbReference>
<feature type="domain" description="Radical SAM core" evidence="11">
    <location>
        <begin position="15"/>
        <end position="304"/>
    </location>
</feature>
<feature type="domain" description="4Fe-4S ferredoxin-type" evidence="10">
    <location>
        <begin position="80"/>
        <end position="109"/>
    </location>
</feature>
<organism evidence="12 13">
    <name type="scientific">Desulfosarcina ovata subsp. sediminis</name>
    <dbReference type="NCBI Taxonomy" id="885957"/>
    <lineage>
        <taxon>Bacteria</taxon>
        <taxon>Pseudomonadati</taxon>
        <taxon>Thermodesulfobacteriota</taxon>
        <taxon>Desulfobacteria</taxon>
        <taxon>Desulfobacterales</taxon>
        <taxon>Desulfosarcinaceae</taxon>
        <taxon>Desulfosarcina</taxon>
    </lineage>
</organism>
<dbReference type="SFLD" id="SFLDG01118">
    <property type="entry name" value="activating_enzymes__group_2"/>
    <property type="match status" value="1"/>
</dbReference>
<evidence type="ECO:0000256" key="2">
    <source>
        <dbReference type="ARBA" id="ARBA00009777"/>
    </source>
</evidence>
<dbReference type="InterPro" id="IPR017900">
    <property type="entry name" value="4Fe4S_Fe_S_CS"/>
</dbReference>
<evidence type="ECO:0000256" key="9">
    <source>
        <dbReference type="ARBA" id="ARBA00023014"/>
    </source>
</evidence>
<dbReference type="SUPFAM" id="SSF54862">
    <property type="entry name" value="4Fe-4S ferredoxins"/>
    <property type="match status" value="1"/>
</dbReference>
<keyword evidence="7" id="KW-0560">Oxidoreductase</keyword>
<evidence type="ECO:0000313" key="12">
    <source>
        <dbReference type="EMBL" id="BBO81001.1"/>
    </source>
</evidence>
<evidence type="ECO:0000256" key="1">
    <source>
        <dbReference type="ARBA" id="ARBA00001966"/>
    </source>
</evidence>
<dbReference type="GO" id="GO:0051539">
    <property type="term" value="F:4 iron, 4 sulfur cluster binding"/>
    <property type="evidence" value="ECO:0007669"/>
    <property type="project" value="UniProtKB-KW"/>
</dbReference>
<dbReference type="InterPro" id="IPR012839">
    <property type="entry name" value="Organic_radical_activase"/>
</dbReference>
<sequence>MHGCLITEIQSYSLQDGPGIRTTLFIKGCPLHCPWCHNPETQSPNKEIYHYRSKCTACGRCVEACPTGASFLDAGPDAALVLSYDRTRCVGCAACVAACPSGARSAVGQAYQLDDLAGRAVADKPFFDNSGGGVTISGGDPLMFPEFTRRLAKRIKKEGVHLAVETSAFPKFALIEPLLPYVDLFIIDIKTLDPIKYRDVIGGSLSRILSNIERLLRLEKAVRIHLPIIPAFNDTPNDFKAYIAYLAPLANVLDGVDVLPFHAYGENKYTLLGREADYAYQGAKDLEHHAVAPLVDGLRQAGIRSVTVGGLVGLGNAEQGCSREDVCG</sequence>
<dbReference type="PANTHER" id="PTHR30352:SF4">
    <property type="entry name" value="PYRUVATE FORMATE-LYASE 2-ACTIVATING ENZYME"/>
    <property type="match status" value="1"/>
</dbReference>
<dbReference type="SFLD" id="SFLDG01066">
    <property type="entry name" value="organic_radical-activating_enz"/>
    <property type="match status" value="1"/>
</dbReference>
<dbReference type="SFLD" id="SFLDS00029">
    <property type="entry name" value="Radical_SAM"/>
    <property type="match status" value="1"/>
</dbReference>
<keyword evidence="4" id="KW-0004">4Fe-4S</keyword>
<dbReference type="InterPro" id="IPR017896">
    <property type="entry name" value="4Fe4S_Fe-S-bd"/>
</dbReference>
<dbReference type="PROSITE" id="PS51918">
    <property type="entry name" value="RADICAL_SAM"/>
    <property type="match status" value="1"/>
</dbReference>
<reference evidence="12 13" key="1">
    <citation type="submission" date="2019-11" db="EMBL/GenBank/DDBJ databases">
        <title>Comparative genomics of hydrocarbon-degrading Desulfosarcina strains.</title>
        <authorList>
            <person name="Watanabe M."/>
            <person name="Kojima H."/>
            <person name="Fukui M."/>
        </authorList>
    </citation>
    <scope>NUCLEOTIDE SEQUENCE [LARGE SCALE GENOMIC DNA]</scope>
    <source>
        <strain evidence="12 13">28bB2T</strain>
    </source>
</reference>
<dbReference type="InterPro" id="IPR007197">
    <property type="entry name" value="rSAM"/>
</dbReference>
<comment type="subunit">
    <text evidence="3">Monomer.</text>
</comment>
<evidence type="ECO:0000259" key="11">
    <source>
        <dbReference type="PROSITE" id="PS51918"/>
    </source>
</evidence>
<proteinExistence type="inferred from homology"/>
<dbReference type="Pfam" id="PF04055">
    <property type="entry name" value="Radical_SAM"/>
    <property type="match status" value="1"/>
</dbReference>
<comment type="similarity">
    <text evidence="2">Belongs to the organic radical-activating enzymes family.</text>
</comment>
<dbReference type="Gene3D" id="3.30.70.20">
    <property type="match status" value="1"/>
</dbReference>
<dbReference type="PROSITE" id="PS01087">
    <property type="entry name" value="RADICAL_ACTIVATING"/>
    <property type="match status" value="1"/>
</dbReference>
<dbReference type="PROSITE" id="PS51379">
    <property type="entry name" value="4FE4S_FER_2"/>
    <property type="match status" value="2"/>
</dbReference>
<dbReference type="RefSeq" id="WP_155321810.1">
    <property type="nucleotide sequence ID" value="NZ_AP021876.1"/>
</dbReference>
<dbReference type="Pfam" id="PF12838">
    <property type="entry name" value="Fer4_7"/>
    <property type="match status" value="1"/>
</dbReference>
<keyword evidence="6" id="KW-0479">Metal-binding</keyword>
<evidence type="ECO:0000256" key="4">
    <source>
        <dbReference type="ARBA" id="ARBA00022485"/>
    </source>
</evidence>
<evidence type="ECO:0000313" key="13">
    <source>
        <dbReference type="Proteomes" id="UP000425960"/>
    </source>
</evidence>